<reference evidence="1" key="1">
    <citation type="submission" date="2018-05" db="EMBL/GenBank/DDBJ databases">
        <authorList>
            <person name="Lanie J.A."/>
            <person name="Ng W.-L."/>
            <person name="Kazmierczak K.M."/>
            <person name="Andrzejewski T.M."/>
            <person name="Davidsen T.M."/>
            <person name="Wayne K.J."/>
            <person name="Tettelin H."/>
            <person name="Glass J.I."/>
            <person name="Rusch D."/>
            <person name="Podicherti R."/>
            <person name="Tsui H.-C.T."/>
            <person name="Winkler M.E."/>
        </authorList>
    </citation>
    <scope>NUCLEOTIDE SEQUENCE</scope>
</reference>
<protein>
    <submittedName>
        <fullName evidence="1">Uncharacterized protein</fullName>
    </submittedName>
</protein>
<organism evidence="1">
    <name type="scientific">marine metagenome</name>
    <dbReference type="NCBI Taxonomy" id="408172"/>
    <lineage>
        <taxon>unclassified sequences</taxon>
        <taxon>metagenomes</taxon>
        <taxon>ecological metagenomes</taxon>
    </lineage>
</organism>
<gene>
    <name evidence="1" type="ORF">METZ01_LOCUS469762</name>
</gene>
<proteinExistence type="predicted"/>
<dbReference type="AlphaFoldDB" id="A0A383BBU0"/>
<feature type="non-terminal residue" evidence="1">
    <location>
        <position position="1"/>
    </location>
</feature>
<name>A0A383BBU0_9ZZZZ</name>
<sequence length="34" mass="3761">NGDKYAGEYKVGFPWNGALTNKDGNIMSKWVNGE</sequence>
<evidence type="ECO:0000313" key="1">
    <source>
        <dbReference type="EMBL" id="SVE16908.1"/>
    </source>
</evidence>
<dbReference type="EMBL" id="UINC01198790">
    <property type="protein sequence ID" value="SVE16908.1"/>
    <property type="molecule type" value="Genomic_DNA"/>
</dbReference>
<accession>A0A383BBU0</accession>